<dbReference type="PANTHER" id="PTHR43761:SF1">
    <property type="entry name" value="D-ISOMER SPECIFIC 2-HYDROXYACID DEHYDROGENASE CATALYTIC DOMAIN-CONTAINING PROTEIN-RELATED"/>
    <property type="match status" value="1"/>
</dbReference>
<keyword evidence="3" id="KW-0520">NAD</keyword>
<feature type="domain" description="D-isomer specific 2-hydroxyacid dehydrogenase NAD-binding" evidence="5">
    <location>
        <begin position="109"/>
        <end position="284"/>
    </location>
</feature>
<dbReference type="GO" id="GO:0016616">
    <property type="term" value="F:oxidoreductase activity, acting on the CH-OH group of donors, NAD or NADP as acceptor"/>
    <property type="evidence" value="ECO:0007669"/>
    <property type="project" value="InterPro"/>
</dbReference>
<dbReference type="InterPro" id="IPR006140">
    <property type="entry name" value="D-isomer_DH_NAD-bd"/>
</dbReference>
<dbReference type="EMBL" id="UINC01009706">
    <property type="protein sequence ID" value="SVA43475.1"/>
    <property type="molecule type" value="Genomic_DNA"/>
</dbReference>
<evidence type="ECO:0008006" key="7">
    <source>
        <dbReference type="Google" id="ProtNLM"/>
    </source>
</evidence>
<dbReference type="GO" id="GO:0051287">
    <property type="term" value="F:NAD binding"/>
    <property type="evidence" value="ECO:0007669"/>
    <property type="project" value="InterPro"/>
</dbReference>
<dbReference type="Gene3D" id="3.40.50.720">
    <property type="entry name" value="NAD(P)-binding Rossmann-like Domain"/>
    <property type="match status" value="2"/>
</dbReference>
<dbReference type="AlphaFoldDB" id="A0A381VT67"/>
<dbReference type="Pfam" id="PF00389">
    <property type="entry name" value="2-Hacid_dh"/>
    <property type="match status" value="1"/>
</dbReference>
<dbReference type="PANTHER" id="PTHR43761">
    <property type="entry name" value="D-ISOMER SPECIFIC 2-HYDROXYACID DEHYDROGENASE FAMILY PROTEIN (AFU_ORTHOLOGUE AFUA_1G13630)"/>
    <property type="match status" value="1"/>
</dbReference>
<dbReference type="InterPro" id="IPR036291">
    <property type="entry name" value="NAD(P)-bd_dom_sf"/>
</dbReference>
<protein>
    <recommendedName>
        <fullName evidence="7">Hydroxyacid dehydrogenase</fullName>
    </recommendedName>
</protein>
<feature type="domain" description="D-isomer specific 2-hydroxyacid dehydrogenase catalytic" evidence="4">
    <location>
        <begin position="4"/>
        <end position="308"/>
    </location>
</feature>
<proteinExistence type="inferred from homology"/>
<dbReference type="Pfam" id="PF02826">
    <property type="entry name" value="2-Hacid_dh_C"/>
    <property type="match status" value="1"/>
</dbReference>
<evidence type="ECO:0000256" key="2">
    <source>
        <dbReference type="ARBA" id="ARBA00023002"/>
    </source>
</evidence>
<dbReference type="InterPro" id="IPR029753">
    <property type="entry name" value="D-isomer_DH_CS"/>
</dbReference>
<reference evidence="6" key="1">
    <citation type="submission" date="2018-05" db="EMBL/GenBank/DDBJ databases">
        <authorList>
            <person name="Lanie J.A."/>
            <person name="Ng W.-L."/>
            <person name="Kazmierczak K.M."/>
            <person name="Andrzejewski T.M."/>
            <person name="Davidsen T.M."/>
            <person name="Wayne K.J."/>
            <person name="Tettelin H."/>
            <person name="Glass J.I."/>
            <person name="Rusch D."/>
            <person name="Podicherti R."/>
            <person name="Tsui H.-C.T."/>
            <person name="Winkler M.E."/>
        </authorList>
    </citation>
    <scope>NUCLEOTIDE SEQUENCE</scope>
</reference>
<evidence type="ECO:0000259" key="4">
    <source>
        <dbReference type="Pfam" id="PF00389"/>
    </source>
</evidence>
<evidence type="ECO:0000259" key="5">
    <source>
        <dbReference type="Pfam" id="PF02826"/>
    </source>
</evidence>
<evidence type="ECO:0000256" key="3">
    <source>
        <dbReference type="ARBA" id="ARBA00023027"/>
    </source>
</evidence>
<dbReference type="InterPro" id="IPR006139">
    <property type="entry name" value="D-isomer_2_OHA_DH_cat_dom"/>
</dbReference>
<evidence type="ECO:0000256" key="1">
    <source>
        <dbReference type="ARBA" id="ARBA00005854"/>
    </source>
</evidence>
<gene>
    <name evidence="6" type="ORF">METZ01_LOCUS96329</name>
</gene>
<evidence type="ECO:0000313" key="6">
    <source>
        <dbReference type="EMBL" id="SVA43475.1"/>
    </source>
</evidence>
<name>A0A381VT67_9ZZZZ</name>
<dbReference type="SUPFAM" id="SSF52283">
    <property type="entry name" value="Formate/glycerate dehydrogenase catalytic domain-like"/>
    <property type="match status" value="1"/>
</dbReference>
<comment type="similarity">
    <text evidence="1">Belongs to the D-isomer specific 2-hydroxyacid dehydrogenase family.</text>
</comment>
<dbReference type="SUPFAM" id="SSF51735">
    <property type="entry name" value="NAD(P)-binding Rossmann-fold domains"/>
    <property type="match status" value="1"/>
</dbReference>
<accession>A0A381VT67</accession>
<dbReference type="PROSITE" id="PS00670">
    <property type="entry name" value="D_2_HYDROXYACID_DH_2"/>
    <property type="match status" value="1"/>
</dbReference>
<sequence>MKKILITEFMDQSALDELKSIFEVTFDPNLWRDKMSILKFSKDTEGIIIRNKTTLSKEILSEFSKLKFIGRLGVGLDNIDMDYCSEKKIKVQPASGLNADSVAEYVIQAALSLLKKIPILHQKTIKGSWPRNSFTLNEIQGKTFGFIGFGEIAKKVFKRLEPFGVHCVAHDPYIDKNNVAEFKIELIDFEKLLQLSNIISIHLPLTNETKELINKDTFKKMSKSPIIINTSRGSIINEYDLLEAYRENLITGFSLDVYEKEPVEKKFYDQISNDMNCILTPHIAGVTEESNFRVSKFIAESTIKFFKN</sequence>
<keyword evidence="2" id="KW-0560">Oxidoreductase</keyword>
<organism evidence="6">
    <name type="scientific">marine metagenome</name>
    <dbReference type="NCBI Taxonomy" id="408172"/>
    <lineage>
        <taxon>unclassified sequences</taxon>
        <taxon>metagenomes</taxon>
        <taxon>ecological metagenomes</taxon>
    </lineage>
</organism>
<dbReference type="InterPro" id="IPR050418">
    <property type="entry name" value="D-iso_2-hydroxyacid_DH_PdxB"/>
</dbReference>